<name>A0A6G0QQJ2_9STRA</name>
<evidence type="ECO:0000313" key="3">
    <source>
        <dbReference type="Proteomes" id="UP000486351"/>
    </source>
</evidence>
<comment type="caution">
    <text evidence="2">The sequence shown here is derived from an EMBL/GenBank/DDBJ whole genome shotgun (WGS) entry which is preliminary data.</text>
</comment>
<gene>
    <name evidence="2" type="ORF">PF008_g23588</name>
</gene>
<dbReference type="Proteomes" id="UP000486351">
    <property type="component" value="Unassembled WGS sequence"/>
</dbReference>
<dbReference type="AlphaFoldDB" id="A0A6G0QQJ2"/>
<proteinExistence type="predicted"/>
<reference evidence="2 3" key="1">
    <citation type="submission" date="2018-09" db="EMBL/GenBank/DDBJ databases">
        <title>Genomic investigation of the strawberry pathogen Phytophthora fragariae indicates pathogenicity is determined by transcriptional variation in three key races.</title>
        <authorList>
            <person name="Adams T.M."/>
            <person name="Armitage A.D."/>
            <person name="Sobczyk M.K."/>
            <person name="Bates H.J."/>
            <person name="Dunwell J.M."/>
            <person name="Nellist C.F."/>
            <person name="Harrison R.J."/>
        </authorList>
    </citation>
    <scope>NUCLEOTIDE SEQUENCE [LARGE SCALE GENOMIC DNA]</scope>
    <source>
        <strain evidence="2 3">NOV-77</strain>
    </source>
</reference>
<evidence type="ECO:0000256" key="1">
    <source>
        <dbReference type="SAM" id="MobiDB-lite"/>
    </source>
</evidence>
<feature type="region of interest" description="Disordered" evidence="1">
    <location>
        <begin position="37"/>
        <end position="58"/>
    </location>
</feature>
<sequence>MGCGTPPRGGADRSGAVVSAASNLLLMSRTRALSDPTCARRLPRAPSDAGPTSVEAGRGAMLGWGAVKNDARSKVSMPSCPKGPESAAWALGGPTAGGIDRLVPAVVLAGGGAVAAPSP</sequence>
<organism evidence="2 3">
    <name type="scientific">Phytophthora fragariae</name>
    <dbReference type="NCBI Taxonomy" id="53985"/>
    <lineage>
        <taxon>Eukaryota</taxon>
        <taxon>Sar</taxon>
        <taxon>Stramenopiles</taxon>
        <taxon>Oomycota</taxon>
        <taxon>Peronosporomycetes</taxon>
        <taxon>Peronosporales</taxon>
        <taxon>Peronosporaceae</taxon>
        <taxon>Phytophthora</taxon>
    </lineage>
</organism>
<protein>
    <submittedName>
        <fullName evidence="2">Uncharacterized protein</fullName>
    </submittedName>
</protein>
<accession>A0A6G0QQJ2</accession>
<evidence type="ECO:0000313" key="2">
    <source>
        <dbReference type="EMBL" id="KAE9298075.1"/>
    </source>
</evidence>
<dbReference type="EMBL" id="QXFY01002400">
    <property type="protein sequence ID" value="KAE9298075.1"/>
    <property type="molecule type" value="Genomic_DNA"/>
</dbReference>